<dbReference type="InterPro" id="IPR037682">
    <property type="entry name" value="TonB_C"/>
</dbReference>
<keyword evidence="4" id="KW-0472">Membrane</keyword>
<dbReference type="Pfam" id="PF03544">
    <property type="entry name" value="TonB_C"/>
    <property type="match status" value="1"/>
</dbReference>
<keyword evidence="3" id="KW-1133">Transmembrane helix</keyword>
<dbReference type="Gene3D" id="3.30.1150.10">
    <property type="match status" value="1"/>
</dbReference>
<dbReference type="AlphaFoldDB" id="A0A432Y1H5"/>
<comment type="caution">
    <text evidence="6">The sequence shown here is derived from an EMBL/GenBank/DDBJ whole genome shotgun (WGS) entry which is preliminary data.</text>
</comment>
<evidence type="ECO:0000259" key="5">
    <source>
        <dbReference type="PROSITE" id="PS52015"/>
    </source>
</evidence>
<accession>A0A432Y1H5</accession>
<evidence type="ECO:0000313" key="7">
    <source>
        <dbReference type="Proteomes" id="UP000287198"/>
    </source>
</evidence>
<dbReference type="PROSITE" id="PS52015">
    <property type="entry name" value="TONB_CTD"/>
    <property type="match status" value="1"/>
</dbReference>
<organism evidence="6 7">
    <name type="scientific">Pseudidiomarina halophila</name>
    <dbReference type="NCBI Taxonomy" id="1449799"/>
    <lineage>
        <taxon>Bacteria</taxon>
        <taxon>Pseudomonadati</taxon>
        <taxon>Pseudomonadota</taxon>
        <taxon>Gammaproteobacteria</taxon>
        <taxon>Alteromonadales</taxon>
        <taxon>Idiomarinaceae</taxon>
        <taxon>Pseudidiomarina</taxon>
    </lineage>
</organism>
<evidence type="ECO:0000256" key="1">
    <source>
        <dbReference type="ARBA" id="ARBA00004167"/>
    </source>
</evidence>
<evidence type="ECO:0000256" key="4">
    <source>
        <dbReference type="ARBA" id="ARBA00023136"/>
    </source>
</evidence>
<dbReference type="OrthoDB" id="1628901at2"/>
<dbReference type="RefSeq" id="WP_126762491.1">
    <property type="nucleotide sequence ID" value="NZ_JBHLTZ010000004.1"/>
</dbReference>
<proteinExistence type="predicted"/>
<sequence length="382" mass="42898">MSELPMKPSSFTLKFRPLLLTAGLGLLVMNTTLSAAPLQTTPQQEFQEVYQAFQQAQADPNTPKMELQQLAFAAYLRGRDYFGAEHINTANLALNYLFLLDSQQRVGEQPHALAALVVRSYQDEYANDAIELLDPLLLALETMPEANADRISAYELQFAEIFAARRAENPEFVLTIKTAMAEQLLRLNQNRPELWTSLYEDSKKLFGENHANTIKTAFYAAMEDAGKEDFEQAITRLEHVVEADAKGKAAVIQLQLAAYYRLVSFYERLDKPEKVTETLVSLGAMNSELGGPRVEEALFRVNPTFPPEDAQAGREGTVELIYDVGIDGHPQNIRIISQTNEAFGESAKEAVARWLYVPAYEDGQPVVRKDVEVQLDFKLQKD</sequence>
<name>A0A432Y1H5_9GAMM</name>
<dbReference type="SUPFAM" id="SSF74653">
    <property type="entry name" value="TolA/TonB C-terminal domain"/>
    <property type="match status" value="1"/>
</dbReference>
<dbReference type="EMBL" id="PIPW01000001">
    <property type="protein sequence ID" value="RUO54792.1"/>
    <property type="molecule type" value="Genomic_DNA"/>
</dbReference>
<feature type="domain" description="TonB C-terminal" evidence="5">
    <location>
        <begin position="290"/>
        <end position="382"/>
    </location>
</feature>
<dbReference type="Proteomes" id="UP000287198">
    <property type="component" value="Unassembled WGS sequence"/>
</dbReference>
<keyword evidence="7" id="KW-1185">Reference proteome</keyword>
<dbReference type="NCBIfam" id="TIGR01352">
    <property type="entry name" value="tonB_Cterm"/>
    <property type="match status" value="1"/>
</dbReference>
<dbReference type="GO" id="GO:0016020">
    <property type="term" value="C:membrane"/>
    <property type="evidence" value="ECO:0007669"/>
    <property type="project" value="UniProtKB-SubCell"/>
</dbReference>
<dbReference type="GO" id="GO:0055085">
    <property type="term" value="P:transmembrane transport"/>
    <property type="evidence" value="ECO:0007669"/>
    <property type="project" value="InterPro"/>
</dbReference>
<gene>
    <name evidence="6" type="ORF">CWI69_05145</name>
</gene>
<evidence type="ECO:0000313" key="6">
    <source>
        <dbReference type="EMBL" id="RUO54792.1"/>
    </source>
</evidence>
<comment type="subcellular location">
    <subcellularLocation>
        <location evidence="1">Membrane</location>
        <topology evidence="1">Single-pass membrane protein</topology>
    </subcellularLocation>
</comment>
<protein>
    <recommendedName>
        <fullName evidence="5">TonB C-terminal domain-containing protein</fullName>
    </recommendedName>
</protein>
<evidence type="ECO:0000256" key="3">
    <source>
        <dbReference type="ARBA" id="ARBA00022989"/>
    </source>
</evidence>
<evidence type="ECO:0000256" key="2">
    <source>
        <dbReference type="ARBA" id="ARBA00022692"/>
    </source>
</evidence>
<dbReference type="InterPro" id="IPR006260">
    <property type="entry name" value="TonB/TolA_C"/>
</dbReference>
<reference evidence="7" key="1">
    <citation type="journal article" date="2018" name="Front. Microbiol.">
        <title>Genome-Based Analysis Reveals the Taxonomy and Diversity of the Family Idiomarinaceae.</title>
        <authorList>
            <person name="Liu Y."/>
            <person name="Lai Q."/>
            <person name="Shao Z."/>
        </authorList>
    </citation>
    <scope>NUCLEOTIDE SEQUENCE [LARGE SCALE GENOMIC DNA]</scope>
    <source>
        <strain evidence="7">BH195</strain>
    </source>
</reference>
<keyword evidence="2" id="KW-0812">Transmembrane</keyword>